<reference evidence="3 4" key="1">
    <citation type="submission" date="2022-01" db="EMBL/GenBank/DDBJ databases">
        <title>Novel bile acid biosynthetic pathways are enriched in the microbiome of centenarians.</title>
        <authorList>
            <person name="Sato Y."/>
            <person name="Atarashi K."/>
            <person name="Plichta R.D."/>
            <person name="Arai Y."/>
            <person name="Sasajima S."/>
            <person name="Kearney M.S."/>
            <person name="Suda W."/>
            <person name="Takeshita K."/>
            <person name="Sasaki T."/>
            <person name="Okamoto S."/>
            <person name="Skelly N.A."/>
            <person name="Okamura Y."/>
            <person name="Vlamakis H."/>
            <person name="Li Y."/>
            <person name="Tanoue T."/>
            <person name="Takei H."/>
            <person name="Nittono H."/>
            <person name="Narushima S."/>
            <person name="Irie J."/>
            <person name="Itoh H."/>
            <person name="Moriya K."/>
            <person name="Sugiura Y."/>
            <person name="Suematsu M."/>
            <person name="Moritoki N."/>
            <person name="Shibata S."/>
            <person name="Littman R.D."/>
            <person name="Fischbach A.M."/>
            <person name="Uwamino Y."/>
            <person name="Inoue T."/>
            <person name="Honda A."/>
            <person name="Hattori M."/>
            <person name="Murai T."/>
            <person name="Xavier J.R."/>
            <person name="Hirose N."/>
            <person name="Honda K."/>
        </authorList>
    </citation>
    <scope>NUCLEOTIDE SEQUENCE [LARGE SCALE GENOMIC DNA]</scope>
    <source>
        <strain evidence="3 4">CE91-St30</strain>
    </source>
</reference>
<dbReference type="InterPro" id="IPR049514">
    <property type="entry name" value="Fic-like_C"/>
</dbReference>
<dbReference type="RefSeq" id="WP_244411417.1">
    <property type="nucleotide sequence ID" value="NZ_AP025564.1"/>
</dbReference>
<dbReference type="InterPro" id="IPR038475">
    <property type="entry name" value="RecG_C_sf"/>
</dbReference>
<name>A0ABM7WFE8_9ACTN</name>
<evidence type="ECO:0000259" key="1">
    <source>
        <dbReference type="Pfam" id="PF04326"/>
    </source>
</evidence>
<accession>A0ABM7WFE8</accession>
<dbReference type="InterPro" id="IPR007421">
    <property type="entry name" value="Schlafen_AlbA_2_dom"/>
</dbReference>
<keyword evidence="4" id="KW-1185">Reference proteome</keyword>
<dbReference type="PANTHER" id="PTHR30595:SF6">
    <property type="entry name" value="SCHLAFEN ALBA-2 DOMAIN-CONTAINING PROTEIN"/>
    <property type="match status" value="1"/>
</dbReference>
<dbReference type="Proteomes" id="UP001320544">
    <property type="component" value="Chromosome"/>
</dbReference>
<feature type="domain" description="Filamentation induced by cAMP protein Fic-like C-terminal" evidence="2">
    <location>
        <begin position="293"/>
        <end position="354"/>
    </location>
</feature>
<dbReference type="Gene3D" id="3.30.565.60">
    <property type="match status" value="1"/>
</dbReference>
<gene>
    <name evidence="3" type="ORF">CE91St30_02270</name>
</gene>
<evidence type="ECO:0000313" key="3">
    <source>
        <dbReference type="EMBL" id="BDE94894.1"/>
    </source>
</evidence>
<dbReference type="PANTHER" id="PTHR30595">
    <property type="entry name" value="GLPR-RELATED TRANSCRIPTIONAL REPRESSOR"/>
    <property type="match status" value="1"/>
</dbReference>
<evidence type="ECO:0000259" key="2">
    <source>
        <dbReference type="Pfam" id="PF21247"/>
    </source>
</evidence>
<feature type="domain" description="Schlafen AlbA-2" evidence="1">
    <location>
        <begin position="8"/>
        <end position="50"/>
    </location>
</feature>
<dbReference type="InterPro" id="IPR038461">
    <property type="entry name" value="Schlafen_AlbA_2_dom_sf"/>
</dbReference>
<dbReference type="Gene3D" id="3.30.950.30">
    <property type="entry name" value="Schlafen, AAA domain"/>
    <property type="match status" value="1"/>
</dbReference>
<proteinExistence type="predicted"/>
<sequence>MIYDKIAETDQCEFKQELETGKPKSWLKTVCAFANGHGGVIVFGVRNDIETYSFDIVKATYYDRPHKPFESEGFVSFGLATRQGKLTNAGVLMADQWILRQNRIFCTRWNGQTKASSIKDALDDHEYEGCLLRLLNRGKDFVETHNEIGWTKTPDSRIEEPSYAPRAVEEAMVNALIHRDYLNGGAEVTIFVYDDRLEITSPGSKVDGPLPPEVDVTKITSQRRNPIIADLFQRLGFMERRGSGLRKIREETARCANYREEFLPLFIDDGQTFTVILKNMNYQSKSKPDQVTDQVKRMLDVLGCDSSSALEIMERLSLSHRPSFRTTYLVPALNLGLIERTIPDKPNSRLQKYRRIR</sequence>
<dbReference type="Pfam" id="PF21247">
    <property type="entry name" value="Fic-like_C"/>
    <property type="match status" value="1"/>
</dbReference>
<evidence type="ECO:0000313" key="4">
    <source>
        <dbReference type="Proteomes" id="UP001320544"/>
    </source>
</evidence>
<dbReference type="Pfam" id="PF04326">
    <property type="entry name" value="SLFN_AlbA_2"/>
    <property type="match status" value="1"/>
</dbReference>
<dbReference type="Pfam" id="PF13749">
    <property type="entry name" value="HATPase_c_4"/>
    <property type="match status" value="1"/>
</dbReference>
<evidence type="ECO:0008006" key="5">
    <source>
        <dbReference type="Google" id="ProtNLM"/>
    </source>
</evidence>
<dbReference type="EMBL" id="AP025564">
    <property type="protein sequence ID" value="BDE94894.1"/>
    <property type="molecule type" value="Genomic_DNA"/>
</dbReference>
<organism evidence="3 4">
    <name type="scientific">Raoultibacter timonensis</name>
    <dbReference type="NCBI Taxonomy" id="1907662"/>
    <lineage>
        <taxon>Bacteria</taxon>
        <taxon>Bacillati</taxon>
        <taxon>Actinomycetota</taxon>
        <taxon>Coriobacteriia</taxon>
        <taxon>Eggerthellales</taxon>
        <taxon>Eggerthellaceae</taxon>
        <taxon>Raoultibacter</taxon>
    </lineage>
</organism>
<protein>
    <recommendedName>
        <fullName evidence="5">ATP-dependent DNA helicase RecG</fullName>
    </recommendedName>
</protein>